<evidence type="ECO:0000313" key="3">
    <source>
        <dbReference type="Proteomes" id="UP000316621"/>
    </source>
</evidence>
<dbReference type="PANTHER" id="PTHR22778">
    <property type="entry name" value="OVARIAN CANCER GENE-2 PROTEIN-RELATED"/>
    <property type="match status" value="1"/>
</dbReference>
<reference evidence="2 3" key="1">
    <citation type="journal article" date="2018" name="Science">
        <title>The opium poppy genome and morphinan production.</title>
        <authorList>
            <person name="Guo L."/>
            <person name="Winzer T."/>
            <person name="Yang X."/>
            <person name="Li Y."/>
            <person name="Ning Z."/>
            <person name="He Z."/>
            <person name="Teodor R."/>
            <person name="Lu Y."/>
            <person name="Bowser T.A."/>
            <person name="Graham I.A."/>
            <person name="Ye K."/>
        </authorList>
    </citation>
    <scope>NUCLEOTIDE SEQUENCE [LARGE SCALE GENOMIC DNA]</scope>
    <source>
        <strain evidence="3">cv. HN1</strain>
        <tissue evidence="2">Leaves</tissue>
    </source>
</reference>
<dbReference type="Proteomes" id="UP000316621">
    <property type="component" value="Chromosome 10"/>
</dbReference>
<dbReference type="Gene3D" id="3.40.50.1820">
    <property type="entry name" value="alpha/beta hydrolase"/>
    <property type="match status" value="1"/>
</dbReference>
<keyword evidence="3" id="KW-1185">Reference proteome</keyword>
<sequence>MMRMIFPPPAIHILPLLHRNQLTITSHFGGEIDKSNKKMESQKRIEEDDERKPPRVLCLHGFRTSGEILKKQVLTKWPDSVVKKLDLVFIDAPFPSQGKSGVEGFYGPPYYERYQFEKKITKYRNFDECLEYDEDIMIKQGPFDGLLGFSQGGICSAGLPYLDHYMANELQFWMLSRIKKSSQYKEKGLKDADLLRRLFNRKFSLGADTDTSERTESNGTQSKD</sequence>
<gene>
    <name evidence="2" type="ORF">C5167_043612</name>
</gene>
<feature type="domain" description="Serine hydrolase" evidence="1">
    <location>
        <begin position="52"/>
        <end position="157"/>
    </location>
</feature>
<name>A0A4Y7L9N7_PAPSO</name>
<dbReference type="Gramene" id="RZC81021">
    <property type="protein sequence ID" value="RZC81021"/>
    <property type="gene ID" value="C5167_043612"/>
</dbReference>
<evidence type="ECO:0000259" key="1">
    <source>
        <dbReference type="Pfam" id="PF03959"/>
    </source>
</evidence>
<dbReference type="PANTHER" id="PTHR22778:SF51">
    <property type="entry name" value="DIHYDROFOLATE REDUCTASE"/>
    <property type="match status" value="1"/>
</dbReference>
<organism evidence="2 3">
    <name type="scientific">Papaver somniferum</name>
    <name type="common">Opium poppy</name>
    <dbReference type="NCBI Taxonomy" id="3469"/>
    <lineage>
        <taxon>Eukaryota</taxon>
        <taxon>Viridiplantae</taxon>
        <taxon>Streptophyta</taxon>
        <taxon>Embryophyta</taxon>
        <taxon>Tracheophyta</taxon>
        <taxon>Spermatophyta</taxon>
        <taxon>Magnoliopsida</taxon>
        <taxon>Ranunculales</taxon>
        <taxon>Papaveraceae</taxon>
        <taxon>Papaveroideae</taxon>
        <taxon>Papaver</taxon>
    </lineage>
</organism>
<proteinExistence type="predicted"/>
<accession>A0A4Y7L9N7</accession>
<evidence type="ECO:0000313" key="2">
    <source>
        <dbReference type="EMBL" id="RZC81021.1"/>
    </source>
</evidence>
<dbReference type="STRING" id="3469.A0A4Y7L9N7"/>
<dbReference type="InterPro" id="IPR005645">
    <property type="entry name" value="FSH-like_dom"/>
</dbReference>
<protein>
    <recommendedName>
        <fullName evidence="1">Serine hydrolase domain-containing protein</fullName>
    </recommendedName>
</protein>
<dbReference type="InterPro" id="IPR029058">
    <property type="entry name" value="AB_hydrolase_fold"/>
</dbReference>
<dbReference type="AlphaFoldDB" id="A0A4Y7L9N7"/>
<dbReference type="Pfam" id="PF03959">
    <property type="entry name" value="FSH1"/>
    <property type="match status" value="1"/>
</dbReference>
<dbReference type="EMBL" id="CM010724">
    <property type="protein sequence ID" value="RZC81021.1"/>
    <property type="molecule type" value="Genomic_DNA"/>
</dbReference>